<gene>
    <name evidence="2" type="ORF">CK820_G0049922</name>
</gene>
<evidence type="ECO:0000256" key="1">
    <source>
        <dbReference type="SAM" id="MobiDB-lite"/>
    </source>
</evidence>
<evidence type="ECO:0000313" key="3">
    <source>
        <dbReference type="Proteomes" id="UP000236370"/>
    </source>
</evidence>
<name>A0A2J8J849_PANTR</name>
<feature type="non-terminal residue" evidence="2">
    <location>
        <position position="1"/>
    </location>
</feature>
<sequence>PSRAGPRPGASGTLLHPEGLRLPGFPGVIQTWGEKNHHLSHTQTQRDSKPGGAGRTQRPLPCQPKGHGPRSPPPAPRAQLCAGHQKPQIMTAAQTVGTGPWCSVKPLAPAWAHSRGHERVLLWLHHHTHRAAGAQLCHGSQPGSSRPVG</sequence>
<reference evidence="2 3" key="1">
    <citation type="submission" date="2017-12" db="EMBL/GenBank/DDBJ databases">
        <title>High-resolution comparative analysis of great ape genomes.</title>
        <authorList>
            <person name="Pollen A."/>
            <person name="Hastie A."/>
            <person name="Hormozdiari F."/>
            <person name="Dougherty M."/>
            <person name="Liu R."/>
            <person name="Chaisson M."/>
            <person name="Hoppe E."/>
            <person name="Hill C."/>
            <person name="Pang A."/>
            <person name="Hillier L."/>
            <person name="Baker C."/>
            <person name="Armstrong J."/>
            <person name="Shendure J."/>
            <person name="Paten B."/>
            <person name="Wilson R."/>
            <person name="Chao H."/>
            <person name="Schneider V."/>
            <person name="Ventura M."/>
            <person name="Kronenberg Z."/>
            <person name="Murali S."/>
            <person name="Gordon D."/>
            <person name="Cantsilieris S."/>
            <person name="Munson K."/>
            <person name="Nelson B."/>
            <person name="Raja A."/>
            <person name="Underwood J."/>
            <person name="Diekhans M."/>
            <person name="Fiddes I."/>
            <person name="Haussler D."/>
            <person name="Eichler E."/>
        </authorList>
    </citation>
    <scope>NUCLEOTIDE SEQUENCE [LARGE SCALE GENOMIC DNA]</scope>
    <source>
        <strain evidence="2">Yerkes chimp pedigree #C0471</strain>
    </source>
</reference>
<comment type="caution">
    <text evidence="2">The sequence shown here is derived from an EMBL/GenBank/DDBJ whole genome shotgun (WGS) entry which is preliminary data.</text>
</comment>
<dbReference type="AlphaFoldDB" id="A0A2J8J849"/>
<organism evidence="2 3">
    <name type="scientific">Pan troglodytes</name>
    <name type="common">Chimpanzee</name>
    <dbReference type="NCBI Taxonomy" id="9598"/>
    <lineage>
        <taxon>Eukaryota</taxon>
        <taxon>Metazoa</taxon>
        <taxon>Chordata</taxon>
        <taxon>Craniata</taxon>
        <taxon>Vertebrata</taxon>
        <taxon>Euteleostomi</taxon>
        <taxon>Mammalia</taxon>
        <taxon>Eutheria</taxon>
        <taxon>Euarchontoglires</taxon>
        <taxon>Primates</taxon>
        <taxon>Haplorrhini</taxon>
        <taxon>Catarrhini</taxon>
        <taxon>Hominidae</taxon>
        <taxon>Pan</taxon>
    </lineage>
</organism>
<accession>A0A2J8J849</accession>
<proteinExistence type="predicted"/>
<protein>
    <submittedName>
        <fullName evidence="2">LMF1 isoform 18</fullName>
    </submittedName>
</protein>
<dbReference type="EMBL" id="NBAG03000504">
    <property type="protein sequence ID" value="PNI18949.1"/>
    <property type="molecule type" value="Genomic_DNA"/>
</dbReference>
<feature type="region of interest" description="Disordered" evidence="1">
    <location>
        <begin position="1"/>
        <end position="82"/>
    </location>
</feature>
<dbReference type="Proteomes" id="UP000236370">
    <property type="component" value="Unassembled WGS sequence"/>
</dbReference>
<evidence type="ECO:0000313" key="2">
    <source>
        <dbReference type="EMBL" id="PNI18949.1"/>
    </source>
</evidence>